<evidence type="ECO:0008006" key="4">
    <source>
        <dbReference type="Google" id="ProtNLM"/>
    </source>
</evidence>
<reference evidence="2 3" key="1">
    <citation type="journal article" date="2015" name="BMC Genomics">
        <title>Genome mining reveals unlocked bioactive potential of marine Gram-negative bacteria.</title>
        <authorList>
            <person name="Machado H."/>
            <person name="Sonnenschein E.C."/>
            <person name="Melchiorsen J."/>
            <person name="Gram L."/>
        </authorList>
    </citation>
    <scope>NUCLEOTIDE SEQUENCE [LARGE SCALE GENOMIC DNA]</scope>
    <source>
        <strain evidence="2 3">S3137</strain>
    </source>
</reference>
<proteinExistence type="predicted"/>
<dbReference type="InterPro" id="IPR025489">
    <property type="entry name" value="DUF4381"/>
</dbReference>
<dbReference type="OrthoDB" id="6402252at2"/>
<sequence length="143" mass="16395">MQGNPLSQLDDVMVPDQVSAWPPGPAWWIIAAVLLIAAVLALALYVRQRRHNRAKREALRLAQSQDAARLHQLLKRLGKHYYGTRVAALSAERWSHVLTLLSDIDFNARELQQLYQPRAVSDELKNKLHQAIKQFKTKERIDV</sequence>
<accession>A0A0F4PLN3</accession>
<dbReference type="Proteomes" id="UP000033664">
    <property type="component" value="Unassembled WGS sequence"/>
</dbReference>
<dbReference type="GeneID" id="58230067"/>
<dbReference type="eggNOG" id="ENOG50307S5">
    <property type="taxonomic scope" value="Bacteria"/>
</dbReference>
<keyword evidence="1" id="KW-0812">Transmembrane</keyword>
<dbReference type="EMBL" id="JXXZ01000015">
    <property type="protein sequence ID" value="KJY96780.1"/>
    <property type="molecule type" value="Genomic_DNA"/>
</dbReference>
<keyword evidence="1" id="KW-1133">Transmembrane helix</keyword>
<evidence type="ECO:0000313" key="2">
    <source>
        <dbReference type="EMBL" id="KJY96780.1"/>
    </source>
</evidence>
<protein>
    <recommendedName>
        <fullName evidence="4">DUF4381 domain-containing protein</fullName>
    </recommendedName>
</protein>
<gene>
    <name evidence="2" type="ORF">TW72_16320</name>
</gene>
<comment type="caution">
    <text evidence="2">The sequence shown here is derived from an EMBL/GenBank/DDBJ whole genome shotgun (WGS) entry which is preliminary data.</text>
</comment>
<name>A0A0F4PLN3_9GAMM</name>
<dbReference type="RefSeq" id="WP_045979853.1">
    <property type="nucleotide sequence ID" value="NZ_JXXY01000014.1"/>
</dbReference>
<evidence type="ECO:0000256" key="1">
    <source>
        <dbReference type="SAM" id="Phobius"/>
    </source>
</evidence>
<dbReference type="Pfam" id="PF14316">
    <property type="entry name" value="DUF4381"/>
    <property type="match status" value="1"/>
</dbReference>
<keyword evidence="1" id="KW-0472">Membrane</keyword>
<evidence type="ECO:0000313" key="3">
    <source>
        <dbReference type="Proteomes" id="UP000033664"/>
    </source>
</evidence>
<dbReference type="AlphaFoldDB" id="A0A0F4PLN3"/>
<feature type="transmembrane region" description="Helical" evidence="1">
    <location>
        <begin position="26"/>
        <end position="46"/>
    </location>
</feature>
<dbReference type="PATRIC" id="fig|151081.8.peg.2625"/>
<organism evidence="2 3">
    <name type="scientific">Pseudoalteromonas ruthenica</name>
    <dbReference type="NCBI Taxonomy" id="151081"/>
    <lineage>
        <taxon>Bacteria</taxon>
        <taxon>Pseudomonadati</taxon>
        <taxon>Pseudomonadota</taxon>
        <taxon>Gammaproteobacteria</taxon>
        <taxon>Alteromonadales</taxon>
        <taxon>Pseudoalteromonadaceae</taxon>
        <taxon>Pseudoalteromonas</taxon>
    </lineage>
</organism>
<keyword evidence="3" id="KW-1185">Reference proteome</keyword>